<dbReference type="STRING" id="1935.B1H20_08625"/>
<dbReference type="AlphaFoldDB" id="A0A1V0U8K5"/>
<protein>
    <recommendedName>
        <fullName evidence="9">VTT domain-containing protein</fullName>
    </recommendedName>
</protein>
<organism evidence="10 11">
    <name type="scientific">Streptomyces violaceoruber</name>
    <dbReference type="NCBI Taxonomy" id="1935"/>
    <lineage>
        <taxon>Bacteria</taxon>
        <taxon>Bacillati</taxon>
        <taxon>Actinomycetota</taxon>
        <taxon>Actinomycetes</taxon>
        <taxon>Kitasatosporales</taxon>
        <taxon>Streptomycetaceae</taxon>
        <taxon>Streptomyces</taxon>
        <taxon>Streptomyces violaceoruber group</taxon>
    </lineage>
</organism>
<gene>
    <name evidence="10" type="ORF">B1H20_08625</name>
</gene>
<evidence type="ECO:0000256" key="5">
    <source>
        <dbReference type="ARBA" id="ARBA00022989"/>
    </source>
</evidence>
<evidence type="ECO:0000313" key="10">
    <source>
        <dbReference type="EMBL" id="ARF61466.1"/>
    </source>
</evidence>
<feature type="transmembrane region" description="Helical" evidence="7">
    <location>
        <begin position="61"/>
        <end position="83"/>
    </location>
</feature>
<reference evidence="10 11" key="1">
    <citation type="submission" date="2017-03" db="EMBL/GenBank/DDBJ databases">
        <title>Complete Genome Sequence of a natural compounds producer, Streptomyces violaceus S21.</title>
        <authorList>
            <person name="Zhong C."/>
            <person name="Zhao Z."/>
            <person name="Fu J."/>
            <person name="Zong G."/>
            <person name="Qin R."/>
            <person name="Cao G."/>
        </authorList>
    </citation>
    <scope>NUCLEOTIDE SEQUENCE [LARGE SCALE GENOMIC DNA]</scope>
    <source>
        <strain evidence="10 11">S21</strain>
    </source>
</reference>
<dbReference type="OrthoDB" id="162303at2"/>
<dbReference type="KEGG" id="svu:B1H20_08625"/>
<evidence type="ECO:0000256" key="6">
    <source>
        <dbReference type="ARBA" id="ARBA00023136"/>
    </source>
</evidence>
<comment type="similarity">
    <text evidence="2 7">Belongs to the DedA family.</text>
</comment>
<keyword evidence="5 7" id="KW-1133">Transmembrane helix</keyword>
<dbReference type="RefSeq" id="WP_078968793.1">
    <property type="nucleotide sequence ID" value="NZ_CP020570.1"/>
</dbReference>
<feature type="domain" description="VTT" evidence="9">
    <location>
        <begin position="50"/>
        <end position="166"/>
    </location>
</feature>
<keyword evidence="6 7" id="KW-0472">Membrane</keyword>
<dbReference type="GO" id="GO:0005886">
    <property type="term" value="C:plasma membrane"/>
    <property type="evidence" value="ECO:0007669"/>
    <property type="project" value="UniProtKB-SubCell"/>
</dbReference>
<evidence type="ECO:0000256" key="4">
    <source>
        <dbReference type="ARBA" id="ARBA00022692"/>
    </source>
</evidence>
<feature type="transmembrane region" description="Helical" evidence="7">
    <location>
        <begin position="175"/>
        <end position="197"/>
    </location>
</feature>
<keyword evidence="4 7" id="KW-0812">Transmembrane</keyword>
<evidence type="ECO:0000313" key="11">
    <source>
        <dbReference type="Proteomes" id="UP000192445"/>
    </source>
</evidence>
<evidence type="ECO:0000256" key="2">
    <source>
        <dbReference type="ARBA" id="ARBA00010792"/>
    </source>
</evidence>
<dbReference type="EMBL" id="CP020570">
    <property type="protein sequence ID" value="ARF61466.1"/>
    <property type="molecule type" value="Genomic_DNA"/>
</dbReference>
<evidence type="ECO:0000256" key="1">
    <source>
        <dbReference type="ARBA" id="ARBA00004651"/>
    </source>
</evidence>
<name>A0A1V0U8K5_STRVN</name>
<dbReference type="Proteomes" id="UP000192445">
    <property type="component" value="Chromosome"/>
</dbReference>
<dbReference type="PANTHER" id="PTHR30353">
    <property type="entry name" value="INNER MEMBRANE PROTEIN DEDA-RELATED"/>
    <property type="match status" value="1"/>
</dbReference>
<feature type="transmembrane region" description="Helical" evidence="7">
    <location>
        <begin position="146"/>
        <end position="169"/>
    </location>
</feature>
<dbReference type="Pfam" id="PF09335">
    <property type="entry name" value="VTT_dom"/>
    <property type="match status" value="1"/>
</dbReference>
<dbReference type="InterPro" id="IPR032818">
    <property type="entry name" value="DedA-like"/>
</dbReference>
<evidence type="ECO:0000259" key="9">
    <source>
        <dbReference type="Pfam" id="PF09335"/>
    </source>
</evidence>
<evidence type="ECO:0000256" key="7">
    <source>
        <dbReference type="RuleBase" id="RU367016"/>
    </source>
</evidence>
<feature type="transmembrane region" description="Helical" evidence="7">
    <location>
        <begin position="12"/>
        <end position="28"/>
    </location>
</feature>
<accession>A0A1V0U8K5</accession>
<evidence type="ECO:0000256" key="3">
    <source>
        <dbReference type="ARBA" id="ARBA00022475"/>
    </source>
</evidence>
<comment type="subcellular location">
    <subcellularLocation>
        <location evidence="1 7">Cell membrane</location>
        <topology evidence="1 7">Multi-pass membrane protein</topology>
    </subcellularLocation>
</comment>
<dbReference type="InterPro" id="IPR032816">
    <property type="entry name" value="VTT_dom"/>
</dbReference>
<evidence type="ECO:0000256" key="8">
    <source>
        <dbReference type="SAM" id="MobiDB-lite"/>
    </source>
</evidence>
<feature type="region of interest" description="Disordered" evidence="8">
    <location>
        <begin position="202"/>
        <end position="237"/>
    </location>
</feature>
<sequence length="269" mass="26817">MLESVGALTSSPWIYAVVALSVLLDVFLPLLPSGVLVITAATAAAAGSTTVSGGGGQVPSLVVLVLCAATASVLGDLVAYRLAWRGGDRLDRAIARSRRLTSAQERLGAALSRGGGALVIIARFAPAGRSVVSLGAGAAHRRKRDFLPWSALAGLAWAGYSVGLGYYGGRWLGSTWFGTAVSVLALFAAGALAAFMVKRRRPATGSGPEAATAGGPAVREADIPAPGPGHASVPPSTAVSPAAAAALPLVPVPTPYPGPGPLGKPSSAR</sequence>
<keyword evidence="3 7" id="KW-1003">Cell membrane</keyword>
<dbReference type="PANTHER" id="PTHR30353:SF0">
    <property type="entry name" value="TRANSMEMBRANE PROTEIN"/>
    <property type="match status" value="1"/>
</dbReference>
<proteinExistence type="inferred from homology"/>